<dbReference type="InterPro" id="IPR037522">
    <property type="entry name" value="HD_GYP_dom"/>
</dbReference>
<dbReference type="PROSITE" id="PS51832">
    <property type="entry name" value="HD_GYP"/>
    <property type="match status" value="1"/>
</dbReference>
<proteinExistence type="predicted"/>
<feature type="domain" description="HD-GYP" evidence="1">
    <location>
        <begin position="108"/>
        <end position="304"/>
    </location>
</feature>
<dbReference type="RefSeq" id="WP_258433396.1">
    <property type="nucleotide sequence ID" value="NZ_JANSGW010000010.1"/>
</dbReference>
<dbReference type="SUPFAM" id="SSF109604">
    <property type="entry name" value="HD-domain/PDEase-like"/>
    <property type="match status" value="1"/>
</dbReference>
<dbReference type="EMBL" id="JAPTNE010000010">
    <property type="protein sequence ID" value="MCZ0807039.1"/>
    <property type="molecule type" value="Genomic_DNA"/>
</dbReference>
<dbReference type="Gene3D" id="1.10.3210.10">
    <property type="entry name" value="Hypothetical protein af1432"/>
    <property type="match status" value="1"/>
</dbReference>
<dbReference type="SMART" id="SM00471">
    <property type="entry name" value="HDc"/>
    <property type="match status" value="1"/>
</dbReference>
<sequence length="357" mass="39690">MQLLSINHCESGMKLSRNIYSSNGSVLVGNGVTLTQSMIERLNELNINSMYVQHKDIADTPAKDVISEQARKEAIDFVHTTFDNSHSKAIAGEQMGSGAQDMLANLIYTCKNNSMVMDLLGRICVFDKSIFVHSFNVMIYSVLVGLRMGLNKEQLTDVGLGALLHDVGKLMIPTQIMNKPEKLTDEEYDIMKTHASKGFALLRRLPAIPEVVAQCAYQHHERMDAKGYPRSLQEADIHLYAKIIGVCDVFEALTSKRVYRKPMLPHDAMEFLFAGSGTQFCQKVLQAFRNSIYLYPVGMLVTLSSGYSGVIVKNNPGMPSRPIVRILENEAHVTLPPYEIDLSSELNLVISDCKAIG</sequence>
<gene>
    <name evidence="2" type="ORF">O0554_08950</name>
</gene>
<organism evidence="2 3">
    <name type="scientific">Brevibacillus laterosporus</name>
    <name type="common">Bacillus laterosporus</name>
    <dbReference type="NCBI Taxonomy" id="1465"/>
    <lineage>
        <taxon>Bacteria</taxon>
        <taxon>Bacillati</taxon>
        <taxon>Bacillota</taxon>
        <taxon>Bacilli</taxon>
        <taxon>Bacillales</taxon>
        <taxon>Paenibacillaceae</taxon>
        <taxon>Brevibacillus</taxon>
    </lineage>
</organism>
<dbReference type="InterPro" id="IPR003607">
    <property type="entry name" value="HD/PDEase_dom"/>
</dbReference>
<protein>
    <submittedName>
        <fullName evidence="2">HD-GYP domain-containing protein</fullName>
    </submittedName>
</protein>
<reference evidence="2" key="1">
    <citation type="submission" date="2022-09" db="EMBL/GenBank/DDBJ databases">
        <title>Genome analysis and characterization of larvicidal activity of Brevibacillus strains.</title>
        <authorList>
            <person name="Patrusheva E.V."/>
            <person name="Izotova A.O."/>
            <person name="Toshchakov S.V."/>
            <person name="Sineoky S.P."/>
        </authorList>
    </citation>
    <scope>NUCLEOTIDE SEQUENCE</scope>
    <source>
        <strain evidence="2">VKPM_B-13247</strain>
    </source>
</reference>
<dbReference type="AlphaFoldDB" id="A0AAP3DEM7"/>
<dbReference type="PANTHER" id="PTHR43155">
    <property type="entry name" value="CYCLIC DI-GMP PHOSPHODIESTERASE PA4108-RELATED"/>
    <property type="match status" value="1"/>
</dbReference>
<evidence type="ECO:0000259" key="1">
    <source>
        <dbReference type="PROSITE" id="PS51832"/>
    </source>
</evidence>
<dbReference type="PANTHER" id="PTHR43155:SF2">
    <property type="entry name" value="CYCLIC DI-GMP PHOSPHODIESTERASE PA4108"/>
    <property type="match status" value="1"/>
</dbReference>
<comment type="caution">
    <text evidence="2">The sequence shown here is derived from an EMBL/GenBank/DDBJ whole genome shotgun (WGS) entry which is preliminary data.</text>
</comment>
<evidence type="ECO:0000313" key="3">
    <source>
        <dbReference type="Proteomes" id="UP001077662"/>
    </source>
</evidence>
<dbReference type="Pfam" id="PF13487">
    <property type="entry name" value="HD_5"/>
    <property type="match status" value="1"/>
</dbReference>
<name>A0AAP3DEM7_BRELA</name>
<evidence type="ECO:0000313" key="2">
    <source>
        <dbReference type="EMBL" id="MCZ0807039.1"/>
    </source>
</evidence>
<accession>A0AAP3DEM7</accession>
<dbReference type="Proteomes" id="UP001077662">
    <property type="component" value="Unassembled WGS sequence"/>
</dbReference>
<dbReference type="CDD" id="cd00077">
    <property type="entry name" value="HDc"/>
    <property type="match status" value="1"/>
</dbReference>